<feature type="domain" description="Histidine kinase" evidence="7">
    <location>
        <begin position="476"/>
        <end position="676"/>
    </location>
</feature>
<feature type="transmembrane region" description="Helical" evidence="6">
    <location>
        <begin position="133"/>
        <end position="156"/>
    </location>
</feature>
<dbReference type="Pfam" id="PF02518">
    <property type="entry name" value="HATPase_c"/>
    <property type="match status" value="1"/>
</dbReference>
<evidence type="ECO:0000256" key="2">
    <source>
        <dbReference type="ARBA" id="ARBA00012438"/>
    </source>
</evidence>
<feature type="transmembrane region" description="Helical" evidence="6">
    <location>
        <begin position="35"/>
        <end position="52"/>
    </location>
</feature>
<evidence type="ECO:0000313" key="9">
    <source>
        <dbReference type="Proteomes" id="UP000179242"/>
    </source>
</evidence>
<dbReference type="InterPro" id="IPR031621">
    <property type="entry name" value="HisKA_7TM"/>
</dbReference>
<gene>
    <name evidence="8" type="ORF">A2438_01890</name>
</gene>
<feature type="transmembrane region" description="Helical" evidence="6">
    <location>
        <begin position="195"/>
        <end position="212"/>
    </location>
</feature>
<keyword evidence="3" id="KW-0597">Phosphoprotein</keyword>
<dbReference type="SUPFAM" id="SSF55781">
    <property type="entry name" value="GAF domain-like"/>
    <property type="match status" value="1"/>
</dbReference>
<proteinExistence type="predicted"/>
<dbReference type="Pfam" id="PF00512">
    <property type="entry name" value="HisKA"/>
    <property type="match status" value="1"/>
</dbReference>
<dbReference type="Gene3D" id="3.30.565.10">
    <property type="entry name" value="Histidine kinase-like ATPase, C-terminal domain"/>
    <property type="match status" value="1"/>
</dbReference>
<keyword evidence="4" id="KW-0418">Kinase</keyword>
<evidence type="ECO:0000256" key="5">
    <source>
        <dbReference type="ARBA" id="ARBA00023012"/>
    </source>
</evidence>
<feature type="transmembrane region" description="Helical" evidence="6">
    <location>
        <begin position="168"/>
        <end position="189"/>
    </location>
</feature>
<dbReference type="SMART" id="SM00387">
    <property type="entry name" value="HATPase_c"/>
    <property type="match status" value="1"/>
</dbReference>
<keyword evidence="6" id="KW-0812">Transmembrane</keyword>
<dbReference type="InterPro" id="IPR036890">
    <property type="entry name" value="HATPase_C_sf"/>
</dbReference>
<dbReference type="InterPro" id="IPR029016">
    <property type="entry name" value="GAF-like_dom_sf"/>
</dbReference>
<organism evidence="8 9">
    <name type="scientific">candidate division WOR-1 bacterium RIFOXYC2_FULL_46_14</name>
    <dbReference type="NCBI Taxonomy" id="1802587"/>
    <lineage>
        <taxon>Bacteria</taxon>
        <taxon>Bacillati</taxon>
        <taxon>Saganbacteria</taxon>
    </lineage>
</organism>
<keyword evidence="4" id="KW-0808">Transferase</keyword>
<dbReference type="SMART" id="SM00388">
    <property type="entry name" value="HisKA"/>
    <property type="match status" value="1"/>
</dbReference>
<feature type="transmembrane region" description="Helical" evidence="6">
    <location>
        <begin position="6"/>
        <end position="23"/>
    </location>
</feature>
<accession>A0A1F4U801</accession>
<dbReference type="InterPro" id="IPR004358">
    <property type="entry name" value="Sig_transdc_His_kin-like_C"/>
</dbReference>
<dbReference type="PROSITE" id="PS50109">
    <property type="entry name" value="HIS_KIN"/>
    <property type="match status" value="1"/>
</dbReference>
<sequence length="678" mass="77272">MNFFAFSALINGITSALLGIYVLANSYKNPLNRSYSVFALSVFIWSFGYFFWQNSSSAENALLWSRILMAGAIMIPLSYFDFSLHLTGTVLQNRLQSIISCIIGMFFLLADLTPLIVSGISKKMYFDFWPTPGLLYPFFLLMFFFYTFYSLSIMLTKFKKSFGQVRPQIMYVFWGTAIGFAGGSTNFLLWYDIPIPPLANILVLAYPVFMAISITKHRLMDLSVIISRTAAEILAILFQGIIYLSMVWLYQNYVSNQIDSLFITLTVIYGIWVGQTHQVLRLKIQTTTDKAILRGKYDYYKELSLASIKVGEDLSLSSILKVLYATFYETVQINNPRIFLPNNFTTPMDSKKYVVYSRENFTPIKDGEEISMEEKLIEELTKKRGHLLNEKDHDRNLIVPCLLENRLIAMFILGPKLSQDPYTDEDIQLLEVLASQVAIALDHTRSYEKIKDDLEATQMQLERSQRLASLGTLTAGVTHEIRNPLTVIRLETLKLPSKPRDVDDLKQRSDLIVKYVDRIELIVEKMLHLSRFKAPVKTKVDLNSVVEETFPFFSTSSAKITKELQPVPKIDGDPEELERVLINLIQNAEYAKAKKITIKTFVEKNKIHLEVSDNGKGIPKENISKIFDPFFSSRHEGTGLGLSIAYRIIREHGGTITVDSEEDKGTTFKIEFEAAAGK</sequence>
<evidence type="ECO:0000256" key="1">
    <source>
        <dbReference type="ARBA" id="ARBA00000085"/>
    </source>
</evidence>
<dbReference type="EC" id="2.7.13.3" evidence="2"/>
<dbReference type="CDD" id="cd00075">
    <property type="entry name" value="HATPase"/>
    <property type="match status" value="1"/>
</dbReference>
<dbReference type="PRINTS" id="PR00344">
    <property type="entry name" value="BCTRLSENSOR"/>
</dbReference>
<dbReference type="Gene3D" id="1.10.287.130">
    <property type="match status" value="1"/>
</dbReference>
<feature type="transmembrane region" description="Helical" evidence="6">
    <location>
        <begin position="233"/>
        <end position="251"/>
    </location>
</feature>
<dbReference type="InterPro" id="IPR003661">
    <property type="entry name" value="HisK_dim/P_dom"/>
</dbReference>
<dbReference type="CDD" id="cd00082">
    <property type="entry name" value="HisKA"/>
    <property type="match status" value="1"/>
</dbReference>
<dbReference type="SUPFAM" id="SSF47384">
    <property type="entry name" value="Homodimeric domain of signal transducing histidine kinase"/>
    <property type="match status" value="1"/>
</dbReference>
<feature type="transmembrane region" description="Helical" evidence="6">
    <location>
        <begin position="98"/>
        <end position="121"/>
    </location>
</feature>
<dbReference type="Proteomes" id="UP000179242">
    <property type="component" value="Unassembled WGS sequence"/>
</dbReference>
<keyword evidence="6" id="KW-1133">Transmembrane helix</keyword>
<dbReference type="SUPFAM" id="SSF55874">
    <property type="entry name" value="ATPase domain of HSP90 chaperone/DNA topoisomerase II/histidine kinase"/>
    <property type="match status" value="1"/>
</dbReference>
<dbReference type="EMBL" id="MEUJ01000002">
    <property type="protein sequence ID" value="OGC41019.1"/>
    <property type="molecule type" value="Genomic_DNA"/>
</dbReference>
<evidence type="ECO:0000259" key="7">
    <source>
        <dbReference type="PROSITE" id="PS50109"/>
    </source>
</evidence>
<reference evidence="8 9" key="1">
    <citation type="journal article" date="2016" name="Nat. Commun.">
        <title>Thousands of microbial genomes shed light on interconnected biogeochemical processes in an aquifer system.</title>
        <authorList>
            <person name="Anantharaman K."/>
            <person name="Brown C.T."/>
            <person name="Hug L.A."/>
            <person name="Sharon I."/>
            <person name="Castelle C.J."/>
            <person name="Probst A.J."/>
            <person name="Thomas B.C."/>
            <person name="Singh A."/>
            <person name="Wilkins M.J."/>
            <person name="Karaoz U."/>
            <person name="Brodie E.L."/>
            <person name="Williams K.H."/>
            <person name="Hubbard S.S."/>
            <person name="Banfield J.F."/>
        </authorList>
    </citation>
    <scope>NUCLEOTIDE SEQUENCE [LARGE SCALE GENOMIC DNA]</scope>
</reference>
<keyword evidence="6" id="KW-0472">Membrane</keyword>
<feature type="transmembrane region" description="Helical" evidence="6">
    <location>
        <begin position="64"/>
        <end position="86"/>
    </location>
</feature>
<dbReference type="InterPro" id="IPR005467">
    <property type="entry name" value="His_kinase_dom"/>
</dbReference>
<dbReference type="Gene3D" id="3.30.450.40">
    <property type="match status" value="1"/>
</dbReference>
<protein>
    <recommendedName>
        <fullName evidence="2">histidine kinase</fullName>
        <ecNumber evidence="2">2.7.13.3</ecNumber>
    </recommendedName>
</protein>
<evidence type="ECO:0000256" key="3">
    <source>
        <dbReference type="ARBA" id="ARBA00022553"/>
    </source>
</evidence>
<evidence type="ECO:0000313" key="8">
    <source>
        <dbReference type="EMBL" id="OGC41019.1"/>
    </source>
</evidence>
<evidence type="ECO:0000256" key="4">
    <source>
        <dbReference type="ARBA" id="ARBA00022777"/>
    </source>
</evidence>
<dbReference type="PANTHER" id="PTHR43065">
    <property type="entry name" value="SENSOR HISTIDINE KINASE"/>
    <property type="match status" value="1"/>
</dbReference>
<evidence type="ECO:0000256" key="6">
    <source>
        <dbReference type="SAM" id="Phobius"/>
    </source>
</evidence>
<name>A0A1F4U801_UNCSA</name>
<comment type="caution">
    <text evidence="8">The sequence shown here is derived from an EMBL/GenBank/DDBJ whole genome shotgun (WGS) entry which is preliminary data.</text>
</comment>
<keyword evidence="5" id="KW-0902">Two-component regulatory system</keyword>
<dbReference type="AlphaFoldDB" id="A0A1F4U801"/>
<dbReference type="InterPro" id="IPR036097">
    <property type="entry name" value="HisK_dim/P_sf"/>
</dbReference>
<dbReference type="Pfam" id="PF16927">
    <property type="entry name" value="HisKA_7TM"/>
    <property type="match status" value="1"/>
</dbReference>
<dbReference type="InterPro" id="IPR003594">
    <property type="entry name" value="HATPase_dom"/>
</dbReference>
<dbReference type="GO" id="GO:0000155">
    <property type="term" value="F:phosphorelay sensor kinase activity"/>
    <property type="evidence" value="ECO:0007669"/>
    <property type="project" value="InterPro"/>
</dbReference>
<dbReference type="PANTHER" id="PTHR43065:SF42">
    <property type="entry name" value="TWO-COMPONENT SENSOR PPRA"/>
    <property type="match status" value="1"/>
</dbReference>
<comment type="catalytic activity">
    <reaction evidence="1">
        <text>ATP + protein L-histidine = ADP + protein N-phospho-L-histidine.</text>
        <dbReference type="EC" id="2.7.13.3"/>
    </reaction>
</comment>